<dbReference type="RefSeq" id="WP_038842836.1">
    <property type="nucleotide sequence ID" value="NZ_ASGY01000023.1"/>
</dbReference>
<dbReference type="PANTHER" id="PTHR33284">
    <property type="entry name" value="RIBOSOMAL PROTEIN L25/GLN-TRNA SYNTHETASE, ANTI-CODON-BINDING DOMAIN-CONTAINING PROTEIN"/>
    <property type="match status" value="1"/>
</dbReference>
<dbReference type="PANTHER" id="PTHR33284:SF1">
    <property type="entry name" value="RIBOSOMAL PROTEIN L25_GLN-TRNA SYNTHETASE, ANTI-CODON-BINDING DOMAIN-CONTAINING PROTEIN"/>
    <property type="match status" value="1"/>
</dbReference>
<dbReference type="InterPro" id="IPR011035">
    <property type="entry name" value="Ribosomal_bL25/Gln-tRNA_synth"/>
</dbReference>
<sequence>MTDFTLNAQARTDLGKGASRRLRHAANIPAVVYGGDKAAESVTILAKEIAKLFENEAAYSHVIELNVDGKKQNVIVKAMQRHPSKQFIMHADFVRVVAGQKLTAIVPVHFVGEDAPVKKGGEISHVLNEIEVTCLPKDLPEFIEVDLSALEIGAIVHLSDLKAPKGVEFVALAHNDDKAVANVHAPRVAPEAEEGAAE</sequence>
<evidence type="ECO:0000256" key="5">
    <source>
        <dbReference type="HAMAP-Rule" id="MF_01334"/>
    </source>
</evidence>
<evidence type="ECO:0000313" key="8">
    <source>
        <dbReference type="EMBL" id="KGE69476.1"/>
    </source>
</evidence>
<dbReference type="Gene3D" id="2.40.240.10">
    <property type="entry name" value="Ribosomal Protein L25, Chain P"/>
    <property type="match status" value="1"/>
</dbReference>
<evidence type="ECO:0000259" key="6">
    <source>
        <dbReference type="Pfam" id="PF01386"/>
    </source>
</evidence>
<keyword evidence="4 5" id="KW-0687">Ribonucleoprotein</keyword>
<dbReference type="NCBIfam" id="NF004130">
    <property type="entry name" value="PRK05618.1-5"/>
    <property type="match status" value="1"/>
</dbReference>
<dbReference type="InterPro" id="IPR001021">
    <property type="entry name" value="Ribosomal_bL25_long"/>
</dbReference>
<dbReference type="HAMAP" id="MF_01336">
    <property type="entry name" value="Ribosomal_bL25"/>
    <property type="match status" value="1"/>
</dbReference>
<dbReference type="InterPro" id="IPR020057">
    <property type="entry name" value="Ribosomal_bL25_b-dom"/>
</dbReference>
<dbReference type="InterPro" id="IPR029751">
    <property type="entry name" value="Ribosomal_L25_dom"/>
</dbReference>
<reference evidence="8 9" key="1">
    <citation type="journal article" date="2013" name="Genome Announc.">
        <title>Draft Genome Sequence of Pseudomonas fluorescens LMG 5329, a White Line-Inducing Principle-Producing Bioindicator for the Mushroom Pathogen Pseudomonas tolaasii.</title>
        <authorList>
            <person name="Ghequire M.G."/>
            <person name="Rokni-Zadeh H."/>
            <person name="Zarrineh P."/>
            <person name="De Mot R."/>
        </authorList>
    </citation>
    <scope>NUCLEOTIDE SEQUENCE [LARGE SCALE GENOMIC DNA]</scope>
    <source>
        <strain evidence="8 9">LMG 5329</strain>
    </source>
</reference>
<keyword evidence="2 5" id="KW-0694">RNA-binding</keyword>
<dbReference type="AlphaFoldDB" id="A0A0A1Z8X6"/>
<feature type="domain" description="Large ribosomal subunit protein bL25 L25" evidence="6">
    <location>
        <begin position="6"/>
        <end position="93"/>
    </location>
</feature>
<comment type="similarity">
    <text evidence="5">Belongs to the bacterial ribosomal protein bL25 family. CTC subfamily.</text>
</comment>
<dbReference type="Gene3D" id="2.170.120.20">
    <property type="entry name" value="Ribosomal protein L25, beta domain"/>
    <property type="match status" value="1"/>
</dbReference>
<dbReference type="InterPro" id="IPR020930">
    <property type="entry name" value="Ribosomal_uL5_bac-type"/>
</dbReference>
<accession>A0A0A1Z8X6</accession>
<proteinExistence type="inferred from homology"/>
<dbReference type="CDD" id="cd00495">
    <property type="entry name" value="Ribosomal_L25_TL5_CTC"/>
    <property type="match status" value="1"/>
</dbReference>
<evidence type="ECO:0000256" key="2">
    <source>
        <dbReference type="ARBA" id="ARBA00022884"/>
    </source>
</evidence>
<evidence type="ECO:0000256" key="4">
    <source>
        <dbReference type="ARBA" id="ARBA00023274"/>
    </source>
</evidence>
<evidence type="ECO:0000313" key="9">
    <source>
        <dbReference type="Proteomes" id="UP000030060"/>
    </source>
</evidence>
<dbReference type="GO" id="GO:0022625">
    <property type="term" value="C:cytosolic large ribosomal subunit"/>
    <property type="evidence" value="ECO:0007669"/>
    <property type="project" value="TreeGrafter"/>
</dbReference>
<dbReference type="NCBIfam" id="NF004128">
    <property type="entry name" value="PRK05618.1-2"/>
    <property type="match status" value="1"/>
</dbReference>
<evidence type="ECO:0000259" key="7">
    <source>
        <dbReference type="Pfam" id="PF14693"/>
    </source>
</evidence>
<comment type="caution">
    <text evidence="8">The sequence shown here is derived from an EMBL/GenBank/DDBJ whole genome shotgun (WGS) entry which is preliminary data.</text>
</comment>
<comment type="function">
    <text evidence="5">This is one of the proteins that binds to the 5S RNA in the ribosome where it forms part of the central protuberance.</text>
</comment>
<dbReference type="InterPro" id="IPR020056">
    <property type="entry name" value="Rbsml_bL25/Gln-tRNA_synth_N"/>
</dbReference>
<dbReference type="FunFam" id="2.40.240.10:FF:000002">
    <property type="entry name" value="50S ribosomal protein L25"/>
    <property type="match status" value="1"/>
</dbReference>
<dbReference type="InterPro" id="IPR020055">
    <property type="entry name" value="Ribosomal_bL25_short"/>
</dbReference>
<dbReference type="HAMAP" id="MF_01334">
    <property type="entry name" value="Ribosomal_bL25_CTC"/>
    <property type="match status" value="1"/>
</dbReference>
<protein>
    <recommendedName>
        <fullName evidence="5">Large ribosomal subunit protein bL25</fullName>
    </recommendedName>
    <alternativeName>
        <fullName evidence="5">General stress protein CTC</fullName>
    </alternativeName>
</protein>
<dbReference type="GO" id="GO:0003735">
    <property type="term" value="F:structural constituent of ribosome"/>
    <property type="evidence" value="ECO:0007669"/>
    <property type="project" value="InterPro"/>
</dbReference>
<dbReference type="GO" id="GO:0006412">
    <property type="term" value="P:translation"/>
    <property type="evidence" value="ECO:0007669"/>
    <property type="project" value="UniProtKB-UniRule"/>
</dbReference>
<dbReference type="NCBIfam" id="TIGR00731">
    <property type="entry name" value="bL25_bact_ctc"/>
    <property type="match status" value="1"/>
</dbReference>
<dbReference type="InterPro" id="IPR037121">
    <property type="entry name" value="Ribosomal_bL25_C"/>
</dbReference>
<dbReference type="Pfam" id="PF14693">
    <property type="entry name" value="Ribosomal_TL5_C"/>
    <property type="match status" value="1"/>
</dbReference>
<evidence type="ECO:0000256" key="3">
    <source>
        <dbReference type="ARBA" id="ARBA00022980"/>
    </source>
</evidence>
<dbReference type="OrthoDB" id="9806411at2"/>
<name>A0A0A1Z8X6_PSEFL</name>
<comment type="subunit">
    <text evidence="5">Part of the 50S ribosomal subunit; part of the 5S rRNA/L5/L18/L25 subcomplex. Contacts the 5S rRNA. Binds to the 5S rRNA independently of L5 and L18.</text>
</comment>
<dbReference type="Pfam" id="PF01386">
    <property type="entry name" value="Ribosomal_L25p"/>
    <property type="match status" value="1"/>
</dbReference>
<gene>
    <name evidence="5" type="primary">rplY</name>
    <name evidence="5" type="synonym">ctc</name>
    <name evidence="8" type="ORF">K814_0102990</name>
</gene>
<keyword evidence="3 5" id="KW-0689">Ribosomal protein</keyword>
<keyword evidence="1 5" id="KW-0699">rRNA-binding</keyword>
<dbReference type="NCBIfam" id="NF004612">
    <property type="entry name" value="PRK05943.1"/>
    <property type="match status" value="1"/>
</dbReference>
<organism evidence="8 9">
    <name type="scientific">Pseudomonas fluorescens LMG 5329</name>
    <dbReference type="NCBI Taxonomy" id="1324332"/>
    <lineage>
        <taxon>Bacteria</taxon>
        <taxon>Pseudomonadati</taxon>
        <taxon>Pseudomonadota</taxon>
        <taxon>Gammaproteobacteria</taxon>
        <taxon>Pseudomonadales</taxon>
        <taxon>Pseudomonadaceae</taxon>
        <taxon>Pseudomonas</taxon>
    </lineage>
</organism>
<dbReference type="SUPFAM" id="SSF50715">
    <property type="entry name" value="Ribosomal protein L25-like"/>
    <property type="match status" value="1"/>
</dbReference>
<dbReference type="Proteomes" id="UP000030060">
    <property type="component" value="Unassembled WGS sequence"/>
</dbReference>
<dbReference type="GO" id="GO:0008097">
    <property type="term" value="F:5S rRNA binding"/>
    <property type="evidence" value="ECO:0007669"/>
    <property type="project" value="InterPro"/>
</dbReference>
<dbReference type="EMBL" id="ASGY01000023">
    <property type="protein sequence ID" value="KGE69476.1"/>
    <property type="molecule type" value="Genomic_DNA"/>
</dbReference>
<feature type="domain" description="Large ribosomal subunit protein bL25 beta" evidence="7">
    <location>
        <begin position="101"/>
        <end position="187"/>
    </location>
</feature>
<evidence type="ECO:0000256" key="1">
    <source>
        <dbReference type="ARBA" id="ARBA00022730"/>
    </source>
</evidence>